<dbReference type="InterPro" id="IPR020539">
    <property type="entry name" value="RNase_P_CS"/>
</dbReference>
<dbReference type="GO" id="GO:0004526">
    <property type="term" value="F:ribonuclease P activity"/>
    <property type="evidence" value="ECO:0007669"/>
    <property type="project" value="UniProtKB-UniRule"/>
</dbReference>
<keyword evidence="5 7" id="KW-0378">Hydrolase</keyword>
<name>A0A3S2WRB2_9PROT</name>
<dbReference type="SUPFAM" id="SSF54211">
    <property type="entry name" value="Ribosomal protein S5 domain 2-like"/>
    <property type="match status" value="1"/>
</dbReference>
<dbReference type="RefSeq" id="WP_127765504.1">
    <property type="nucleotide sequence ID" value="NZ_SADE01000002.1"/>
</dbReference>
<keyword evidence="11" id="KW-1185">Reference proteome</keyword>
<dbReference type="GO" id="GO:0001682">
    <property type="term" value="P:tRNA 5'-leader removal"/>
    <property type="evidence" value="ECO:0007669"/>
    <property type="project" value="UniProtKB-UniRule"/>
</dbReference>
<dbReference type="EMBL" id="SADE01000002">
    <property type="protein sequence ID" value="RVU36028.1"/>
    <property type="molecule type" value="Genomic_DNA"/>
</dbReference>
<keyword evidence="3 7" id="KW-0540">Nuclease</keyword>
<evidence type="ECO:0000256" key="3">
    <source>
        <dbReference type="ARBA" id="ARBA00022722"/>
    </source>
</evidence>
<comment type="caution">
    <text evidence="10">The sequence shown here is derived from an EMBL/GenBank/DDBJ whole genome shotgun (WGS) entry which is preliminary data.</text>
</comment>
<dbReference type="AlphaFoldDB" id="A0A3S2WRB2"/>
<evidence type="ECO:0000256" key="4">
    <source>
        <dbReference type="ARBA" id="ARBA00022759"/>
    </source>
</evidence>
<dbReference type="InterPro" id="IPR014721">
    <property type="entry name" value="Ribsml_uS5_D2-typ_fold_subgr"/>
</dbReference>
<evidence type="ECO:0000256" key="5">
    <source>
        <dbReference type="ARBA" id="ARBA00022801"/>
    </source>
</evidence>
<evidence type="ECO:0000256" key="6">
    <source>
        <dbReference type="ARBA" id="ARBA00022884"/>
    </source>
</evidence>
<comment type="subunit">
    <text evidence="7">Consists of a catalytic RNA component (M1 or rnpB) and a protein subunit.</text>
</comment>
<keyword evidence="4 7" id="KW-0255">Endonuclease</keyword>
<evidence type="ECO:0000256" key="1">
    <source>
        <dbReference type="ARBA" id="ARBA00002663"/>
    </source>
</evidence>
<evidence type="ECO:0000256" key="8">
    <source>
        <dbReference type="NCBIfam" id="TIGR00188"/>
    </source>
</evidence>
<dbReference type="InterPro" id="IPR020568">
    <property type="entry name" value="Ribosomal_Su5_D2-typ_SF"/>
</dbReference>
<proteinExistence type="inferred from homology"/>
<evidence type="ECO:0000313" key="10">
    <source>
        <dbReference type="EMBL" id="RVU36028.1"/>
    </source>
</evidence>
<dbReference type="GO" id="GO:0042781">
    <property type="term" value="F:3'-tRNA processing endoribonuclease activity"/>
    <property type="evidence" value="ECO:0007669"/>
    <property type="project" value="TreeGrafter"/>
</dbReference>
<sequence>MTRPAVERLKRRAEFVALSRAKRSTAQPGLVLQAAKRRDLPGPTRPGLTDNAVRIGFTASKKVGGAVQRNRAKRRLRAIADEVLVPHAKSGVDFVLIARAGTLDRRFDDLRTDMEKAMKRLKVWTISDDRNTTPNAHQPSRQDGRGSSE</sequence>
<dbReference type="GO" id="GO:0000049">
    <property type="term" value="F:tRNA binding"/>
    <property type="evidence" value="ECO:0007669"/>
    <property type="project" value="UniProtKB-UniRule"/>
</dbReference>
<comment type="function">
    <text evidence="1 7">RNaseP catalyzes the removal of the 5'-leader sequence from pre-tRNA to produce the mature 5'-terminus. It can also cleave other RNA substrates such as 4.5S RNA. The protein component plays an auxiliary but essential role in vivo by binding to the 5'-leader sequence and broadening the substrate specificity of the ribozyme.</text>
</comment>
<dbReference type="Pfam" id="PF00825">
    <property type="entry name" value="Ribonuclease_P"/>
    <property type="match status" value="1"/>
</dbReference>
<gene>
    <name evidence="7 10" type="primary">rnpA</name>
    <name evidence="10" type="ORF">EOI86_12350</name>
</gene>
<organism evidence="10 11">
    <name type="scientific">Hwanghaeella grinnelliae</name>
    <dbReference type="NCBI Taxonomy" id="2500179"/>
    <lineage>
        <taxon>Bacteria</taxon>
        <taxon>Pseudomonadati</taxon>
        <taxon>Pseudomonadota</taxon>
        <taxon>Alphaproteobacteria</taxon>
        <taxon>Rhodospirillales</taxon>
        <taxon>Rhodospirillaceae</taxon>
        <taxon>Hwanghaeella</taxon>
    </lineage>
</organism>
<evidence type="ECO:0000256" key="9">
    <source>
        <dbReference type="SAM" id="MobiDB-lite"/>
    </source>
</evidence>
<comment type="similarity">
    <text evidence="7">Belongs to the RnpA family.</text>
</comment>
<dbReference type="OrthoDB" id="9810867at2"/>
<dbReference type="NCBIfam" id="TIGR00188">
    <property type="entry name" value="rnpA"/>
    <property type="match status" value="1"/>
</dbReference>
<comment type="catalytic activity">
    <reaction evidence="7">
        <text>Endonucleolytic cleavage of RNA, removing 5'-extranucleotides from tRNA precursor.</text>
        <dbReference type="EC" id="3.1.26.5"/>
    </reaction>
</comment>
<reference evidence="11" key="1">
    <citation type="submission" date="2019-01" db="EMBL/GenBank/DDBJ databases">
        <title>Gri0909 isolated from a small marine red alga.</title>
        <authorList>
            <person name="Kim J."/>
            <person name="Jeong S.E."/>
            <person name="Jeon C.O."/>
        </authorList>
    </citation>
    <scope>NUCLEOTIDE SEQUENCE [LARGE SCALE GENOMIC DNA]</scope>
    <source>
        <strain evidence="11">Gri0909</strain>
    </source>
</reference>
<dbReference type="GO" id="GO:0030677">
    <property type="term" value="C:ribonuclease P complex"/>
    <property type="evidence" value="ECO:0007669"/>
    <property type="project" value="TreeGrafter"/>
</dbReference>
<evidence type="ECO:0000256" key="7">
    <source>
        <dbReference type="HAMAP-Rule" id="MF_00227"/>
    </source>
</evidence>
<protein>
    <recommendedName>
        <fullName evidence="7 8">Ribonuclease P protein component</fullName>
        <shortName evidence="7">RNase P protein</shortName>
        <shortName evidence="7">RNaseP protein</shortName>
        <ecNumber evidence="7 8">3.1.26.5</ecNumber>
    </recommendedName>
    <alternativeName>
        <fullName evidence="7">Protein C5</fullName>
    </alternativeName>
</protein>
<dbReference type="PANTHER" id="PTHR33992">
    <property type="entry name" value="RIBONUCLEASE P PROTEIN COMPONENT"/>
    <property type="match status" value="1"/>
</dbReference>
<feature type="compositionally biased region" description="Basic and acidic residues" evidence="9">
    <location>
        <begin position="140"/>
        <end position="149"/>
    </location>
</feature>
<dbReference type="InterPro" id="IPR000100">
    <property type="entry name" value="RNase_P"/>
</dbReference>
<keyword evidence="6 7" id="KW-0694">RNA-binding</keyword>
<dbReference type="Proteomes" id="UP000287447">
    <property type="component" value="Unassembled WGS sequence"/>
</dbReference>
<evidence type="ECO:0000313" key="11">
    <source>
        <dbReference type="Proteomes" id="UP000287447"/>
    </source>
</evidence>
<feature type="region of interest" description="Disordered" evidence="9">
    <location>
        <begin position="126"/>
        <end position="149"/>
    </location>
</feature>
<evidence type="ECO:0000256" key="2">
    <source>
        <dbReference type="ARBA" id="ARBA00022694"/>
    </source>
</evidence>
<dbReference type="Gene3D" id="3.30.230.10">
    <property type="match status" value="1"/>
</dbReference>
<keyword evidence="2 7" id="KW-0819">tRNA processing</keyword>
<dbReference type="PROSITE" id="PS00648">
    <property type="entry name" value="RIBONUCLEASE_P"/>
    <property type="match status" value="1"/>
</dbReference>
<dbReference type="EC" id="3.1.26.5" evidence="7 8"/>
<dbReference type="HAMAP" id="MF_00227">
    <property type="entry name" value="RNase_P"/>
    <property type="match status" value="1"/>
</dbReference>
<accession>A0A3S2WRB2</accession>
<dbReference type="PANTHER" id="PTHR33992:SF1">
    <property type="entry name" value="RIBONUCLEASE P PROTEIN COMPONENT"/>
    <property type="match status" value="1"/>
</dbReference>